<dbReference type="Proteomes" id="UP000182498">
    <property type="component" value="Unassembled WGS sequence"/>
</dbReference>
<keyword evidence="1" id="KW-0472">Membrane</keyword>
<dbReference type="AlphaFoldDB" id="A0A0X8XUJ4"/>
<feature type="transmembrane region" description="Helical" evidence="1">
    <location>
        <begin position="39"/>
        <end position="60"/>
    </location>
</feature>
<dbReference type="GeneID" id="82888416"/>
<keyword evidence="5" id="KW-1185">Reference proteome</keyword>
<evidence type="ECO:0000313" key="3">
    <source>
        <dbReference type="EMBL" id="GEC86999.1"/>
    </source>
</evidence>
<dbReference type="InterPro" id="IPR021385">
    <property type="entry name" value="DUF3017"/>
</dbReference>
<evidence type="ECO:0000313" key="4">
    <source>
        <dbReference type="EMBL" id="HAF72887.1"/>
    </source>
</evidence>
<proteinExistence type="predicted"/>
<dbReference type="RefSeq" id="WP_014010763.1">
    <property type="nucleotide sequence ID" value="NZ_BJNT01000018.1"/>
</dbReference>
<gene>
    <name evidence="3" type="ORF">CVA01_23130</name>
    <name evidence="2" type="ORF">CVAR292_00158</name>
    <name evidence="4" type="ORF">DCL06_08620</name>
</gene>
<evidence type="ECO:0000313" key="7">
    <source>
        <dbReference type="Proteomes" id="UP000319986"/>
    </source>
</evidence>
<dbReference type="OrthoDB" id="4411540at2"/>
<dbReference type="EMBL" id="BJNT01000018">
    <property type="protein sequence ID" value="GEC86999.1"/>
    <property type="molecule type" value="Genomic_DNA"/>
</dbReference>
<dbReference type="OMA" id="WRRATFT"/>
<dbReference type="EMBL" id="DMDD01000203">
    <property type="protein sequence ID" value="HAF72887.1"/>
    <property type="molecule type" value="Genomic_DNA"/>
</dbReference>
<evidence type="ECO:0000256" key="1">
    <source>
        <dbReference type="SAM" id="Phobius"/>
    </source>
</evidence>
<keyword evidence="1" id="KW-0812">Transmembrane</keyword>
<reference evidence="5" key="1">
    <citation type="submission" date="2015-11" db="EMBL/GenBank/DDBJ databases">
        <authorList>
            <person name="Dugat-Bony E."/>
        </authorList>
    </citation>
    <scope>NUCLEOTIDE SEQUENCE [LARGE SCALE GENOMIC DNA]</scope>
    <source>
        <strain evidence="5">Mu292</strain>
    </source>
</reference>
<dbReference type="EMBL" id="FAUH01000001">
    <property type="protein sequence ID" value="CUU64853.1"/>
    <property type="molecule type" value="Genomic_DNA"/>
</dbReference>
<evidence type="ECO:0000313" key="5">
    <source>
        <dbReference type="Proteomes" id="UP000182498"/>
    </source>
</evidence>
<dbReference type="Proteomes" id="UP000260925">
    <property type="component" value="Unassembled WGS sequence"/>
</dbReference>
<protein>
    <submittedName>
        <fullName evidence="4">DUF3017 domain-containing protein</fullName>
    </submittedName>
</protein>
<sequence>MATEGDRADLVPLTDEERRALLANPHDVNQPASRVTRNLQMLSVIFFLVAIIAGAVLILTEHWRRGTLTVGAGMLWLGLIRWWVDSKILGVFAVRSRRFDSAFCLIVGVLLLATAWSVDSLGS</sequence>
<evidence type="ECO:0000313" key="2">
    <source>
        <dbReference type="EMBL" id="CUU64853.1"/>
    </source>
</evidence>
<reference evidence="3 7" key="4">
    <citation type="submission" date="2019-06" db="EMBL/GenBank/DDBJ databases">
        <title>Whole genome shotgun sequence of Corynebacterium variabile NBRC 15286.</title>
        <authorList>
            <person name="Hosoyama A."/>
            <person name="Uohara A."/>
            <person name="Ohji S."/>
            <person name="Ichikawa N."/>
        </authorList>
    </citation>
    <scope>NUCLEOTIDE SEQUENCE [LARGE SCALE GENOMIC DNA]</scope>
    <source>
        <strain evidence="3 7">NBRC 15286</strain>
    </source>
</reference>
<dbReference type="Proteomes" id="UP000319986">
    <property type="component" value="Unassembled WGS sequence"/>
</dbReference>
<accession>A0A0X8XUJ4</accession>
<keyword evidence="1" id="KW-1133">Transmembrane helix</keyword>
<name>A0A0X8XUJ4_9CORY</name>
<reference evidence="4 6" key="3">
    <citation type="journal article" date="2018" name="Nat. Biotechnol.">
        <title>A standardized bacterial taxonomy based on genome phylogeny substantially revises the tree of life.</title>
        <authorList>
            <person name="Parks D.H."/>
            <person name="Chuvochina M."/>
            <person name="Waite D.W."/>
            <person name="Rinke C."/>
            <person name="Skarshewski A."/>
            <person name="Chaumeil P.A."/>
            <person name="Hugenholtz P."/>
        </authorList>
    </citation>
    <scope>NUCLEOTIDE SEQUENCE [LARGE SCALE GENOMIC DNA]</scope>
    <source>
        <strain evidence="4">UBA9851</strain>
    </source>
</reference>
<evidence type="ECO:0000313" key="6">
    <source>
        <dbReference type="Proteomes" id="UP000260925"/>
    </source>
</evidence>
<dbReference type="Pfam" id="PF11222">
    <property type="entry name" value="DUF3017"/>
    <property type="match status" value="1"/>
</dbReference>
<organism evidence="2 5">
    <name type="scientific">Corynebacterium variabile</name>
    <dbReference type="NCBI Taxonomy" id="1727"/>
    <lineage>
        <taxon>Bacteria</taxon>
        <taxon>Bacillati</taxon>
        <taxon>Actinomycetota</taxon>
        <taxon>Actinomycetes</taxon>
        <taxon>Mycobacteriales</taxon>
        <taxon>Corynebacteriaceae</taxon>
        <taxon>Corynebacterium</taxon>
    </lineage>
</organism>
<reference evidence="2" key="2">
    <citation type="submission" date="2015-11" db="EMBL/GenBank/DDBJ databases">
        <authorList>
            <person name="Zhang Y."/>
            <person name="Guo Z."/>
        </authorList>
    </citation>
    <scope>NUCLEOTIDE SEQUENCE [LARGE SCALE GENOMIC DNA]</scope>
    <source>
        <strain evidence="2">Mu292</strain>
    </source>
</reference>
<feature type="transmembrane region" description="Helical" evidence="1">
    <location>
        <begin position="66"/>
        <end position="84"/>
    </location>
</feature>
<feature type="transmembrane region" description="Helical" evidence="1">
    <location>
        <begin position="99"/>
        <end position="118"/>
    </location>
</feature>